<reference evidence="1 2" key="1">
    <citation type="journal article" date="2019" name="Nat. Ecol. Evol.">
        <title>Megaphylogeny resolves global patterns of mushroom evolution.</title>
        <authorList>
            <person name="Varga T."/>
            <person name="Krizsan K."/>
            <person name="Foldi C."/>
            <person name="Dima B."/>
            <person name="Sanchez-Garcia M."/>
            <person name="Sanchez-Ramirez S."/>
            <person name="Szollosi G.J."/>
            <person name="Szarkandi J.G."/>
            <person name="Papp V."/>
            <person name="Albert L."/>
            <person name="Andreopoulos W."/>
            <person name="Angelini C."/>
            <person name="Antonin V."/>
            <person name="Barry K.W."/>
            <person name="Bougher N.L."/>
            <person name="Buchanan P."/>
            <person name="Buyck B."/>
            <person name="Bense V."/>
            <person name="Catcheside P."/>
            <person name="Chovatia M."/>
            <person name="Cooper J."/>
            <person name="Damon W."/>
            <person name="Desjardin D."/>
            <person name="Finy P."/>
            <person name="Geml J."/>
            <person name="Haridas S."/>
            <person name="Hughes K."/>
            <person name="Justo A."/>
            <person name="Karasinski D."/>
            <person name="Kautmanova I."/>
            <person name="Kiss B."/>
            <person name="Kocsube S."/>
            <person name="Kotiranta H."/>
            <person name="LaButti K.M."/>
            <person name="Lechner B.E."/>
            <person name="Liimatainen K."/>
            <person name="Lipzen A."/>
            <person name="Lukacs Z."/>
            <person name="Mihaltcheva S."/>
            <person name="Morgado L.N."/>
            <person name="Niskanen T."/>
            <person name="Noordeloos M.E."/>
            <person name="Ohm R.A."/>
            <person name="Ortiz-Santana B."/>
            <person name="Ovrebo C."/>
            <person name="Racz N."/>
            <person name="Riley R."/>
            <person name="Savchenko A."/>
            <person name="Shiryaev A."/>
            <person name="Soop K."/>
            <person name="Spirin V."/>
            <person name="Szebenyi C."/>
            <person name="Tomsovsky M."/>
            <person name="Tulloss R.E."/>
            <person name="Uehling J."/>
            <person name="Grigoriev I.V."/>
            <person name="Vagvolgyi C."/>
            <person name="Papp T."/>
            <person name="Martin F.M."/>
            <person name="Miettinen O."/>
            <person name="Hibbett D.S."/>
            <person name="Nagy L.G."/>
        </authorList>
    </citation>
    <scope>NUCLEOTIDE SEQUENCE [LARGE SCALE GENOMIC DNA]</scope>
    <source>
        <strain evidence="1 2">CBS 309.79</strain>
    </source>
</reference>
<dbReference type="Proteomes" id="UP000305067">
    <property type="component" value="Unassembled WGS sequence"/>
</dbReference>
<dbReference type="EMBL" id="ML178868">
    <property type="protein sequence ID" value="TFK96008.1"/>
    <property type="molecule type" value="Genomic_DNA"/>
</dbReference>
<dbReference type="STRING" id="1884261.A0A5C3Q745"/>
<dbReference type="GO" id="GO:0016787">
    <property type="term" value="F:hydrolase activity"/>
    <property type="evidence" value="ECO:0007669"/>
    <property type="project" value="UniProtKB-KW"/>
</dbReference>
<name>A0A5C3Q745_9AGAR</name>
<proteinExistence type="predicted"/>
<keyword evidence="1" id="KW-0378">Hydrolase</keyword>
<dbReference type="InterPro" id="IPR050228">
    <property type="entry name" value="Carboxylesterase_BioH"/>
</dbReference>
<organism evidence="1 2">
    <name type="scientific">Pterulicium gracile</name>
    <dbReference type="NCBI Taxonomy" id="1884261"/>
    <lineage>
        <taxon>Eukaryota</taxon>
        <taxon>Fungi</taxon>
        <taxon>Dikarya</taxon>
        <taxon>Basidiomycota</taxon>
        <taxon>Agaricomycotina</taxon>
        <taxon>Agaricomycetes</taxon>
        <taxon>Agaricomycetidae</taxon>
        <taxon>Agaricales</taxon>
        <taxon>Pleurotineae</taxon>
        <taxon>Pterulaceae</taxon>
        <taxon>Pterulicium</taxon>
    </lineage>
</organism>
<dbReference type="PANTHER" id="PTHR43194">
    <property type="entry name" value="HYDROLASE ALPHA/BETA FOLD FAMILY"/>
    <property type="match status" value="1"/>
</dbReference>
<evidence type="ECO:0000313" key="2">
    <source>
        <dbReference type="Proteomes" id="UP000305067"/>
    </source>
</evidence>
<dbReference type="SUPFAM" id="SSF53474">
    <property type="entry name" value="alpha/beta-Hydrolases"/>
    <property type="match status" value="1"/>
</dbReference>
<dbReference type="AlphaFoldDB" id="A0A5C3Q745"/>
<dbReference type="PANTHER" id="PTHR43194:SF2">
    <property type="entry name" value="PEROXISOMAL MEMBRANE PROTEIN LPX1"/>
    <property type="match status" value="1"/>
</dbReference>
<gene>
    <name evidence="1" type="ORF">BDV98DRAFT_576780</name>
</gene>
<dbReference type="InterPro" id="IPR029058">
    <property type="entry name" value="AB_hydrolase_fold"/>
</dbReference>
<accession>A0A5C3Q745</accession>
<sequence>MMTSPTPLVLPRPGSTYPSLDPIPAPTESEFTAEFGTLLPPVQYLSTPHGRAAYYLFPRSEPDSSSPVPAPGAPTRALLIHGVQTPALGLVPFTTALRAQFPHTTSFALLDLWGHGLSDTSVVPHTTDLFAGLVDAVLKELGWKDDSTGVAIIGYSFGAVVSMEWLASHSSTGPAVHSLTLVAPAGLLKRSWFDEQQRGWLSTACSPTDESTAAFFVLRTLEGGTWPPVLPTDWQERVGRGEVVASAVKEWQWRVHKGHEASVVGVFRDGGVFENQALYMRAGATGVKPLVVLGELDEMSTEEEIRELGFEKIFVVKGAGHDVVRARAEEVAGRIAEFWRTI</sequence>
<protein>
    <submittedName>
        <fullName evidence="1">Alpha/Beta hydrolase protein</fullName>
    </submittedName>
</protein>
<evidence type="ECO:0000313" key="1">
    <source>
        <dbReference type="EMBL" id="TFK96008.1"/>
    </source>
</evidence>
<dbReference type="Gene3D" id="3.40.50.1820">
    <property type="entry name" value="alpha/beta hydrolase"/>
    <property type="match status" value="1"/>
</dbReference>
<dbReference type="OrthoDB" id="408373at2759"/>
<keyword evidence="2" id="KW-1185">Reference proteome</keyword>